<sequence length="250" mass="28626">MITELFLRGRLRHDLSGRERKALEATITRTLTLGPRQTLVKRGDRLEHSYYIVEGSMLRHLDDKRGERQLLGVNIPGDFVDLHGYAMKRLDHSVGTLERTVLAEFAHSSIKRLVDEFPHLGRAMWFSTLLDAAQHREWIFRLGRLNAEGRIAHLIAELIERLRLVSLYDGRYLSLPLLQRDYAEACGITAVHANRSFRNLKGRGILLPHGDGKLEILNELTLRKLGEFDGSYLYGEGELALDGLSDKERY</sequence>
<dbReference type="Gene3D" id="1.10.10.10">
    <property type="entry name" value="Winged helix-like DNA-binding domain superfamily/Winged helix DNA-binding domain"/>
    <property type="match status" value="1"/>
</dbReference>
<evidence type="ECO:0000313" key="6">
    <source>
        <dbReference type="Proteomes" id="UP000445582"/>
    </source>
</evidence>
<dbReference type="RefSeq" id="WP_160677576.1">
    <property type="nucleotide sequence ID" value="NZ_WTYN01000006.1"/>
</dbReference>
<dbReference type="InterPro" id="IPR036390">
    <property type="entry name" value="WH_DNA-bd_sf"/>
</dbReference>
<reference evidence="5 6" key="1">
    <citation type="submission" date="2019-12" db="EMBL/GenBank/DDBJ databases">
        <title>Genomic-based taxomic classification of the family Erythrobacteraceae.</title>
        <authorList>
            <person name="Xu L."/>
        </authorList>
    </citation>
    <scope>NUCLEOTIDE SEQUENCE [LARGE SCALE GENOMIC DNA]</scope>
    <source>
        <strain evidence="5 6">MCCC 1A09965</strain>
    </source>
</reference>
<proteinExistence type="predicted"/>
<dbReference type="InterPro" id="IPR014710">
    <property type="entry name" value="RmlC-like_jellyroll"/>
</dbReference>
<dbReference type="Pfam" id="PF00027">
    <property type="entry name" value="cNMP_binding"/>
    <property type="match status" value="1"/>
</dbReference>
<dbReference type="InterPro" id="IPR012318">
    <property type="entry name" value="HTH_CRP"/>
</dbReference>
<protein>
    <submittedName>
        <fullName evidence="5">Helix-turn-helix domain-containing protein</fullName>
    </submittedName>
</protein>
<keyword evidence="3" id="KW-0804">Transcription</keyword>
<keyword evidence="2" id="KW-0238">DNA-binding</keyword>
<feature type="domain" description="HTH crp-type" evidence="4">
    <location>
        <begin position="145"/>
        <end position="220"/>
    </location>
</feature>
<keyword evidence="6" id="KW-1185">Reference proteome</keyword>
<dbReference type="Pfam" id="PF13545">
    <property type="entry name" value="HTH_Crp_2"/>
    <property type="match status" value="1"/>
</dbReference>
<evidence type="ECO:0000313" key="5">
    <source>
        <dbReference type="EMBL" id="MXO64087.1"/>
    </source>
</evidence>
<dbReference type="PROSITE" id="PS51063">
    <property type="entry name" value="HTH_CRP_2"/>
    <property type="match status" value="1"/>
</dbReference>
<dbReference type="GO" id="GO:0006355">
    <property type="term" value="P:regulation of DNA-templated transcription"/>
    <property type="evidence" value="ECO:0007669"/>
    <property type="project" value="InterPro"/>
</dbReference>
<evidence type="ECO:0000256" key="2">
    <source>
        <dbReference type="ARBA" id="ARBA00023125"/>
    </source>
</evidence>
<comment type="caution">
    <text evidence="5">The sequence shown here is derived from an EMBL/GenBank/DDBJ whole genome shotgun (WGS) entry which is preliminary data.</text>
</comment>
<name>A0A844YJF8_9SPHN</name>
<dbReference type="InterPro" id="IPR000595">
    <property type="entry name" value="cNMP-bd_dom"/>
</dbReference>
<dbReference type="InterPro" id="IPR036388">
    <property type="entry name" value="WH-like_DNA-bd_sf"/>
</dbReference>
<dbReference type="GO" id="GO:0003677">
    <property type="term" value="F:DNA binding"/>
    <property type="evidence" value="ECO:0007669"/>
    <property type="project" value="UniProtKB-KW"/>
</dbReference>
<keyword evidence="1" id="KW-0805">Transcription regulation</keyword>
<accession>A0A844YJF8</accession>
<dbReference type="Gene3D" id="2.60.120.10">
    <property type="entry name" value="Jelly Rolls"/>
    <property type="match status" value="1"/>
</dbReference>
<dbReference type="SUPFAM" id="SSF51206">
    <property type="entry name" value="cAMP-binding domain-like"/>
    <property type="match status" value="1"/>
</dbReference>
<dbReference type="AlphaFoldDB" id="A0A844YJF8"/>
<dbReference type="Proteomes" id="UP000445582">
    <property type="component" value="Unassembled WGS sequence"/>
</dbReference>
<dbReference type="CDD" id="cd00038">
    <property type="entry name" value="CAP_ED"/>
    <property type="match status" value="1"/>
</dbReference>
<evidence type="ECO:0000256" key="1">
    <source>
        <dbReference type="ARBA" id="ARBA00023015"/>
    </source>
</evidence>
<evidence type="ECO:0000256" key="3">
    <source>
        <dbReference type="ARBA" id="ARBA00023163"/>
    </source>
</evidence>
<dbReference type="InterPro" id="IPR018490">
    <property type="entry name" value="cNMP-bd_dom_sf"/>
</dbReference>
<evidence type="ECO:0000259" key="4">
    <source>
        <dbReference type="PROSITE" id="PS51063"/>
    </source>
</evidence>
<gene>
    <name evidence="5" type="ORF">GRI48_13870</name>
</gene>
<organism evidence="5 6">
    <name type="scientific">Qipengyuania oceanensis</name>
    <dbReference type="NCBI Taxonomy" id="1463597"/>
    <lineage>
        <taxon>Bacteria</taxon>
        <taxon>Pseudomonadati</taxon>
        <taxon>Pseudomonadota</taxon>
        <taxon>Alphaproteobacteria</taxon>
        <taxon>Sphingomonadales</taxon>
        <taxon>Erythrobacteraceae</taxon>
        <taxon>Qipengyuania</taxon>
    </lineage>
</organism>
<dbReference type="OrthoDB" id="6155297at2"/>
<dbReference type="SUPFAM" id="SSF46785">
    <property type="entry name" value="Winged helix' DNA-binding domain"/>
    <property type="match status" value="1"/>
</dbReference>
<dbReference type="EMBL" id="WTYN01000006">
    <property type="protein sequence ID" value="MXO64087.1"/>
    <property type="molecule type" value="Genomic_DNA"/>
</dbReference>